<dbReference type="Gene3D" id="1.10.1370.30">
    <property type="match status" value="1"/>
</dbReference>
<organism evidence="1 2">
    <name type="scientific">Lactobacillus amylovorus subsp. animalium DSM 16698</name>
    <dbReference type="NCBI Taxonomy" id="695563"/>
    <lineage>
        <taxon>Bacteria</taxon>
        <taxon>Bacillati</taxon>
        <taxon>Bacillota</taxon>
        <taxon>Bacilli</taxon>
        <taxon>Lactobacillales</taxon>
        <taxon>Lactobacillaceae</taxon>
        <taxon>Lactobacillus</taxon>
        <taxon>Lactobacillus amylovorus subsp. animalium</taxon>
    </lineage>
</organism>
<name>A0A0R2KS57_LACAM</name>
<dbReference type="SUPFAM" id="SSF55486">
    <property type="entry name" value="Metalloproteases ('zincins'), catalytic domain"/>
    <property type="match status" value="1"/>
</dbReference>
<dbReference type="AlphaFoldDB" id="A0A0R2KS57"/>
<dbReference type="Proteomes" id="UP000051529">
    <property type="component" value="Unassembled WGS sequence"/>
</dbReference>
<protein>
    <submittedName>
        <fullName evidence="1">Uncharacterized protein</fullName>
    </submittedName>
</protein>
<accession>A0A0R2KS57</accession>
<evidence type="ECO:0000313" key="2">
    <source>
        <dbReference type="Proteomes" id="UP000051529"/>
    </source>
</evidence>
<dbReference type="RefSeq" id="WP_056985311.1">
    <property type="nucleotide sequence ID" value="NZ_JQBQ01000011.1"/>
</dbReference>
<evidence type="ECO:0000313" key="1">
    <source>
        <dbReference type="EMBL" id="KRN92288.1"/>
    </source>
</evidence>
<dbReference type="EMBL" id="JQBQ01000011">
    <property type="protein sequence ID" value="KRN92288.1"/>
    <property type="molecule type" value="Genomic_DNA"/>
</dbReference>
<proteinExistence type="predicted"/>
<sequence>MTELIKYLKSQGIKIPPILFDEKNLDNTTVETFSFSQKDYDNLIFSTIIENLLTFTEKNITPVMYKYFKENSDPTKNLFIQNSVLNFSEFFVDQTVTKNEVKNIVQMLYKDQASFIVNLKKAVELSLIDTQSYTGKTVEGQAIYINSLDQTFISINSNNSYWSLLSFIHELGHAFYNFINKKKKLDVKARINSEISAYNTELDFIFKYQKDDVIKIKSIYFYLSQTLLCAYSLQLTKAYYRKKYLSNKQLDEITVKYIPWEYKHIDRGWELEQIDQESLYYFLARIVALVSHRKYLSKNILNINTWNSAFYWVKNMDWIKYEKI</sequence>
<dbReference type="PATRIC" id="fig|695563.3.peg.164"/>
<gene>
    <name evidence="1" type="ORF">IV44_GL000156</name>
</gene>
<comment type="caution">
    <text evidence="1">The sequence shown here is derived from an EMBL/GenBank/DDBJ whole genome shotgun (WGS) entry which is preliminary data.</text>
</comment>
<reference evidence="1 2" key="1">
    <citation type="journal article" date="2015" name="Genome Announc.">
        <title>Expanding the biotechnology potential of lactobacilli through comparative genomics of 213 strains and associated genera.</title>
        <authorList>
            <person name="Sun Z."/>
            <person name="Harris H.M."/>
            <person name="McCann A."/>
            <person name="Guo C."/>
            <person name="Argimon S."/>
            <person name="Zhang W."/>
            <person name="Yang X."/>
            <person name="Jeffery I.B."/>
            <person name="Cooney J.C."/>
            <person name="Kagawa T.F."/>
            <person name="Liu W."/>
            <person name="Song Y."/>
            <person name="Salvetti E."/>
            <person name="Wrobel A."/>
            <person name="Rasinkangas P."/>
            <person name="Parkhill J."/>
            <person name="Rea M.C."/>
            <person name="O'Sullivan O."/>
            <person name="Ritari J."/>
            <person name="Douillard F.P."/>
            <person name="Paul Ross R."/>
            <person name="Yang R."/>
            <person name="Briner A.E."/>
            <person name="Felis G.E."/>
            <person name="de Vos W.M."/>
            <person name="Barrangou R."/>
            <person name="Klaenhammer T.R."/>
            <person name="Caufield P.W."/>
            <person name="Cui Y."/>
            <person name="Zhang H."/>
            <person name="O'Toole P.W."/>
        </authorList>
    </citation>
    <scope>NUCLEOTIDE SEQUENCE [LARGE SCALE GENOMIC DNA]</scope>
    <source>
        <strain evidence="1 2">DSM 16698</strain>
    </source>
</reference>